<dbReference type="InterPro" id="IPR006073">
    <property type="entry name" value="GTP-bd"/>
</dbReference>
<dbReference type="Gene3D" id="3.40.50.300">
    <property type="entry name" value="P-loop containing nucleotide triphosphate hydrolases"/>
    <property type="match status" value="1"/>
</dbReference>
<feature type="region of interest" description="Disordered" evidence="1">
    <location>
        <begin position="1"/>
        <end position="38"/>
    </location>
</feature>
<reference evidence="4" key="1">
    <citation type="journal article" date="2019" name="Int. J. Syst. Evol. Microbiol.">
        <title>The Global Catalogue of Microorganisms (GCM) 10K type strain sequencing project: providing services to taxonomists for standard genome sequencing and annotation.</title>
        <authorList>
            <consortium name="The Broad Institute Genomics Platform"/>
            <consortium name="The Broad Institute Genome Sequencing Center for Infectious Disease"/>
            <person name="Wu L."/>
            <person name="Ma J."/>
        </authorList>
    </citation>
    <scope>NUCLEOTIDE SEQUENCE [LARGE SCALE GENOMIC DNA]</scope>
    <source>
        <strain evidence="4">JCM 17810</strain>
    </source>
</reference>
<organism evidence="3 4">
    <name type="scientific">Georgenia halophila</name>
    <dbReference type="NCBI Taxonomy" id="620889"/>
    <lineage>
        <taxon>Bacteria</taxon>
        <taxon>Bacillati</taxon>
        <taxon>Actinomycetota</taxon>
        <taxon>Actinomycetes</taxon>
        <taxon>Micrococcales</taxon>
        <taxon>Bogoriellaceae</taxon>
        <taxon>Georgenia</taxon>
    </lineage>
</organism>
<dbReference type="Proteomes" id="UP001500622">
    <property type="component" value="Unassembled WGS sequence"/>
</dbReference>
<dbReference type="PANTHER" id="PTHR42698:SF1">
    <property type="entry name" value="GTPASE ERA, MITOCHONDRIAL"/>
    <property type="match status" value="1"/>
</dbReference>
<dbReference type="Pfam" id="PF01926">
    <property type="entry name" value="MMR_HSR1"/>
    <property type="match status" value="1"/>
</dbReference>
<evidence type="ECO:0000313" key="4">
    <source>
        <dbReference type="Proteomes" id="UP001500622"/>
    </source>
</evidence>
<dbReference type="CDD" id="cd00882">
    <property type="entry name" value="Ras_like_GTPase"/>
    <property type="match status" value="1"/>
</dbReference>
<dbReference type="EMBL" id="BAABGN010000027">
    <property type="protein sequence ID" value="GAA4433995.1"/>
    <property type="molecule type" value="Genomic_DNA"/>
</dbReference>
<gene>
    <name evidence="3" type="ORF">GCM10023169_41040</name>
</gene>
<dbReference type="PANTHER" id="PTHR42698">
    <property type="entry name" value="GTPASE ERA"/>
    <property type="match status" value="1"/>
</dbReference>
<comment type="caution">
    <text evidence="3">The sequence shown here is derived from an EMBL/GenBank/DDBJ whole genome shotgun (WGS) entry which is preliminary data.</text>
</comment>
<dbReference type="InterPro" id="IPR005662">
    <property type="entry name" value="GTPase_Era-like"/>
</dbReference>
<keyword evidence="4" id="KW-1185">Reference proteome</keyword>
<dbReference type="InterPro" id="IPR027417">
    <property type="entry name" value="P-loop_NTPase"/>
</dbReference>
<feature type="domain" description="G" evidence="2">
    <location>
        <begin position="95"/>
        <end position="200"/>
    </location>
</feature>
<evidence type="ECO:0000313" key="3">
    <source>
        <dbReference type="EMBL" id="GAA4433995.1"/>
    </source>
</evidence>
<sequence>MPLRRQSSHVGALSPHNGRVTTPAHPASANQEAAATSRHPRLAVVTDLQDDVEAIAFPIDLPGATDLQTLRERVLTQIGTRLLPRLRDEEAPAVVVFGGSTGVGKSTLVNSLLGAEVTEASVLRPTTRRPVVAIHPEDLTLVEGRPLTELGTVVTQEDVPAGLALLDAPDLNSVDARNRSMANQLLETADLWIFVTTASRYGDALPWKLLADAHERGITTAVVLNRVPSTVLAQVRKDLMGRLDGLGLGSAPLFVIPDVGPHEGPLEPATVAELAAWLRLVADRARAAGVVRRTNRGIWTGLREQILALADGTDAQADAAASLRARAEGAAEAQAAAVREAISAGRAGLGAPTTRWLAMASTGGPLAPLVRKRRVGRGFRGRAQAAREAAARSLAEESAAALGLVLTDALRRASADARSAWTDSESATGLGADRLLASVEPDGAEQEARQVVEAWRAAVRQHVGDGGSALSPEGLAGLVAVGAAGVAGAADAAERLAPGAVEKARTDLVDRAETAVRAAVAPYLAELDALPIRRGTALRLRASELKEHA</sequence>
<evidence type="ECO:0000256" key="1">
    <source>
        <dbReference type="SAM" id="MobiDB-lite"/>
    </source>
</evidence>
<dbReference type="SUPFAM" id="SSF52540">
    <property type="entry name" value="P-loop containing nucleoside triphosphate hydrolases"/>
    <property type="match status" value="1"/>
</dbReference>
<evidence type="ECO:0000259" key="2">
    <source>
        <dbReference type="Pfam" id="PF01926"/>
    </source>
</evidence>
<accession>A0ABP8LT61</accession>
<name>A0ABP8LT61_9MICO</name>
<protein>
    <submittedName>
        <fullName evidence="3">Dynamin family protein</fullName>
    </submittedName>
</protein>
<proteinExistence type="predicted"/>